<evidence type="ECO:0000256" key="5">
    <source>
        <dbReference type="ARBA" id="ARBA00022968"/>
    </source>
</evidence>
<comment type="function">
    <text evidence="8">Essential component of the signal peptidase complex (SPC) which catalyzes the cleavage of N-terminal signal sequences from nascent proteins as they are translocated into the lumen of the endoplasmic reticulum. Essential for the SPC catalytic activity, possibly by stabilizing and positioning the active center of the complex close to the lumenal surface. Essential for viability.</text>
</comment>
<dbReference type="Proteomes" id="UP000054567">
    <property type="component" value="Unassembled WGS sequence"/>
</dbReference>
<dbReference type="AlphaFoldDB" id="A0A0J6F3T7"/>
<name>A0A0J6F3T7_COCPO</name>
<evidence type="ECO:0000256" key="1">
    <source>
        <dbReference type="ARBA" id="ARBA00004648"/>
    </source>
</evidence>
<dbReference type="Pfam" id="PF04573">
    <property type="entry name" value="SPC22"/>
    <property type="match status" value="2"/>
</dbReference>
<evidence type="ECO:0000256" key="9">
    <source>
        <dbReference type="PIRNR" id="PIRNR016089"/>
    </source>
</evidence>
<evidence type="ECO:0000256" key="3">
    <source>
        <dbReference type="ARBA" id="ARBA00022692"/>
    </source>
</evidence>
<organism evidence="12 13">
    <name type="scientific">Coccidioides posadasii RMSCC 3488</name>
    <dbReference type="NCBI Taxonomy" id="454284"/>
    <lineage>
        <taxon>Eukaryota</taxon>
        <taxon>Fungi</taxon>
        <taxon>Dikarya</taxon>
        <taxon>Ascomycota</taxon>
        <taxon>Pezizomycotina</taxon>
        <taxon>Eurotiomycetes</taxon>
        <taxon>Eurotiomycetidae</taxon>
        <taxon>Onygenales</taxon>
        <taxon>Onygenaceae</taxon>
        <taxon>Coccidioides</taxon>
    </lineage>
</organism>
<evidence type="ECO:0000313" key="13">
    <source>
        <dbReference type="Proteomes" id="UP000054567"/>
    </source>
</evidence>
<dbReference type="OrthoDB" id="10261524at2759"/>
<dbReference type="GO" id="GO:0006465">
    <property type="term" value="P:signal peptide processing"/>
    <property type="evidence" value="ECO:0007669"/>
    <property type="project" value="UniProtKB-UniRule"/>
</dbReference>
<dbReference type="GO" id="GO:0045047">
    <property type="term" value="P:protein targeting to ER"/>
    <property type="evidence" value="ECO:0007669"/>
    <property type="project" value="TreeGrafter"/>
</dbReference>
<keyword evidence="4 9" id="KW-0256">Endoplasmic reticulum</keyword>
<evidence type="ECO:0000256" key="8">
    <source>
        <dbReference type="ARBA" id="ARBA00045670"/>
    </source>
</evidence>
<comment type="similarity">
    <text evidence="2 9">Belongs to the SPCS3 family.</text>
</comment>
<proteinExistence type="inferred from homology"/>
<feature type="region of interest" description="Disordered" evidence="10">
    <location>
        <begin position="143"/>
        <end position="166"/>
    </location>
</feature>
<comment type="subcellular location">
    <subcellularLocation>
        <location evidence="1">Endoplasmic reticulum membrane</location>
        <topology evidence="1">Single-pass type II membrane protein</topology>
    </subcellularLocation>
</comment>
<keyword evidence="5" id="KW-0735">Signal-anchor</keyword>
<evidence type="ECO:0000256" key="10">
    <source>
        <dbReference type="SAM" id="MobiDB-lite"/>
    </source>
</evidence>
<dbReference type="PIRSF" id="PIRSF016089">
    <property type="entry name" value="SPC22"/>
    <property type="match status" value="1"/>
</dbReference>
<dbReference type="PANTHER" id="PTHR12804:SF0">
    <property type="entry name" value="SIGNAL PEPTIDASE COMPLEX SUBUNIT 3"/>
    <property type="match status" value="1"/>
</dbReference>
<protein>
    <recommendedName>
        <fullName evidence="9">Signal peptidase subunit 3</fullName>
    </recommendedName>
</protein>
<gene>
    <name evidence="12" type="ORF">CPAG_03909</name>
</gene>
<keyword evidence="3 11" id="KW-0812">Transmembrane</keyword>
<evidence type="ECO:0000256" key="6">
    <source>
        <dbReference type="ARBA" id="ARBA00022989"/>
    </source>
</evidence>
<evidence type="ECO:0000256" key="11">
    <source>
        <dbReference type="SAM" id="Phobius"/>
    </source>
</evidence>
<dbReference type="InterPro" id="IPR007653">
    <property type="entry name" value="SPC3"/>
</dbReference>
<sequence>MHSALNRAQGVFGFFTTVALVLGILTSLSVVLHPANPVTSIKLSNIKVVKGRPHYYSVKREEYAQIRFDLDADLSSLFNWNTKQLFVYVLASYPSTISSASERSKNITTTTESIIWDTIIPAPVSPYSFSSLKSRFFPNLSTNGSKRRRVSNANSSNTKRKEDKIPGKIKLRNQRPKYQITDISGVLGERKNATLVVGWNVQPWIGALQWSAATNIEVNLAGIFGQIFIPRPRAGRSKPFDFPELMGKATTST</sequence>
<dbReference type="EMBL" id="DS268110">
    <property type="protein sequence ID" value="KMM67576.1"/>
    <property type="molecule type" value="Genomic_DNA"/>
</dbReference>
<evidence type="ECO:0000256" key="4">
    <source>
        <dbReference type="ARBA" id="ARBA00022824"/>
    </source>
</evidence>
<keyword evidence="7 9" id="KW-0472">Membrane</keyword>
<reference evidence="12 13" key="1">
    <citation type="submission" date="2007-06" db="EMBL/GenBank/DDBJ databases">
        <title>The Genome Sequence of Coccidioides posadasii RMSCC_3488.</title>
        <authorList>
            <consortium name="Coccidioides Genome Resources Consortium"/>
            <consortium name="The Broad Institute Genome Sequencing Platform"/>
            <person name="Henn M.R."/>
            <person name="Sykes S."/>
            <person name="Young S."/>
            <person name="Jaffe D."/>
            <person name="Berlin A."/>
            <person name="Alvarez P."/>
            <person name="Butler J."/>
            <person name="Gnerre S."/>
            <person name="Grabherr M."/>
            <person name="Mauceli E."/>
            <person name="Brockman W."/>
            <person name="Kodira C."/>
            <person name="Alvarado L."/>
            <person name="Zeng Q."/>
            <person name="Crawford M."/>
            <person name="Antoine C."/>
            <person name="Devon K."/>
            <person name="Galgiani J."/>
            <person name="Orsborn K."/>
            <person name="Lewis M.L."/>
            <person name="Nusbaum C."/>
            <person name="Galagan J."/>
            <person name="Birren B."/>
        </authorList>
    </citation>
    <scope>NUCLEOTIDE SEQUENCE [LARGE SCALE GENOMIC DNA]</scope>
    <source>
        <strain evidence="12 13">RMSCC 3488</strain>
    </source>
</reference>
<evidence type="ECO:0000313" key="12">
    <source>
        <dbReference type="EMBL" id="KMM67576.1"/>
    </source>
</evidence>
<dbReference type="VEuPathDB" id="FungiDB:CPAG_03909"/>
<accession>A0A0J6F3T7</accession>
<dbReference type="PANTHER" id="PTHR12804">
    <property type="entry name" value="MICROSOMAL SIGNAL PEPTIDASE 23 KD SUBUNIT SPC22/23"/>
    <property type="match status" value="1"/>
</dbReference>
<dbReference type="GO" id="GO:0005787">
    <property type="term" value="C:signal peptidase complex"/>
    <property type="evidence" value="ECO:0007669"/>
    <property type="project" value="UniProtKB-UniRule"/>
</dbReference>
<evidence type="ECO:0000256" key="2">
    <source>
        <dbReference type="ARBA" id="ARBA00009289"/>
    </source>
</evidence>
<reference evidence="13" key="2">
    <citation type="journal article" date="2009" name="Genome Res.">
        <title>Comparative genomic analyses of the human fungal pathogens Coccidioides and their relatives.</title>
        <authorList>
            <person name="Sharpton T.J."/>
            <person name="Stajich J.E."/>
            <person name="Rounsley S.D."/>
            <person name="Gardner M.J."/>
            <person name="Wortman J.R."/>
            <person name="Jordar V.S."/>
            <person name="Maiti R."/>
            <person name="Kodira C.D."/>
            <person name="Neafsey D.E."/>
            <person name="Zeng Q."/>
            <person name="Hung C.-Y."/>
            <person name="McMahan C."/>
            <person name="Muszewska A."/>
            <person name="Grynberg M."/>
            <person name="Mandel M.A."/>
            <person name="Kellner E.M."/>
            <person name="Barker B.M."/>
            <person name="Galgiani J.N."/>
            <person name="Orbach M.J."/>
            <person name="Kirkland T.N."/>
            <person name="Cole G.T."/>
            <person name="Henn M.R."/>
            <person name="Birren B.W."/>
            <person name="Taylor J.W."/>
        </authorList>
    </citation>
    <scope>NUCLEOTIDE SEQUENCE [LARGE SCALE GENOMIC DNA]</scope>
    <source>
        <strain evidence="13">RMSCC 3488</strain>
    </source>
</reference>
<reference evidence="13" key="3">
    <citation type="journal article" date="2010" name="Genome Res.">
        <title>Population genomic sequencing of Coccidioides fungi reveals recent hybridization and transposon control.</title>
        <authorList>
            <person name="Neafsey D.E."/>
            <person name="Barker B.M."/>
            <person name="Sharpton T.J."/>
            <person name="Stajich J.E."/>
            <person name="Park D.J."/>
            <person name="Whiston E."/>
            <person name="Hung C.-Y."/>
            <person name="McMahan C."/>
            <person name="White J."/>
            <person name="Sykes S."/>
            <person name="Heiman D."/>
            <person name="Young S."/>
            <person name="Zeng Q."/>
            <person name="Abouelleil A."/>
            <person name="Aftuck L."/>
            <person name="Bessette D."/>
            <person name="Brown A."/>
            <person name="FitzGerald M."/>
            <person name="Lui A."/>
            <person name="Macdonald J.P."/>
            <person name="Priest M."/>
            <person name="Orbach M.J."/>
            <person name="Galgiani J.N."/>
            <person name="Kirkland T.N."/>
            <person name="Cole G.T."/>
            <person name="Birren B.W."/>
            <person name="Henn M.R."/>
            <person name="Taylor J.W."/>
            <person name="Rounsley S.D."/>
        </authorList>
    </citation>
    <scope>NUCLEOTIDE SEQUENCE [LARGE SCALE GENOMIC DNA]</scope>
    <source>
        <strain evidence="13">RMSCC 3488</strain>
    </source>
</reference>
<evidence type="ECO:0000256" key="7">
    <source>
        <dbReference type="ARBA" id="ARBA00023136"/>
    </source>
</evidence>
<keyword evidence="6 11" id="KW-1133">Transmembrane helix</keyword>
<feature type="transmembrane region" description="Helical" evidence="11">
    <location>
        <begin position="12"/>
        <end position="32"/>
    </location>
</feature>